<evidence type="ECO:0000313" key="1">
    <source>
        <dbReference type="EMBL" id="KXB07236.1"/>
    </source>
</evidence>
<organism evidence="1 2">
    <name type="scientific">candidate division MSBL1 archaeon SCGC-AAA382C18</name>
    <dbReference type="NCBI Taxonomy" id="1698281"/>
    <lineage>
        <taxon>Archaea</taxon>
        <taxon>Methanobacteriati</taxon>
        <taxon>Methanobacteriota</taxon>
        <taxon>candidate division MSBL1</taxon>
    </lineage>
</organism>
<name>A0A133VL96_9EURY</name>
<dbReference type="EMBL" id="LHYF01000006">
    <property type="protein sequence ID" value="KXB07236.1"/>
    <property type="molecule type" value="Genomic_DNA"/>
</dbReference>
<comment type="caution">
    <text evidence="1">The sequence shown here is derived from an EMBL/GenBank/DDBJ whole genome shotgun (WGS) entry which is preliminary data.</text>
</comment>
<reference evidence="1 2" key="1">
    <citation type="journal article" date="2016" name="Sci. Rep.">
        <title>Metabolic traits of an uncultured archaeal lineage -MSBL1- from brine pools of the Red Sea.</title>
        <authorList>
            <person name="Mwirichia R."/>
            <person name="Alam I."/>
            <person name="Rashid M."/>
            <person name="Vinu M."/>
            <person name="Ba-Alawi W."/>
            <person name="Anthony Kamau A."/>
            <person name="Kamanda Ngugi D."/>
            <person name="Goker M."/>
            <person name="Klenk H.P."/>
            <person name="Bajic V."/>
            <person name="Stingl U."/>
        </authorList>
    </citation>
    <scope>NUCLEOTIDE SEQUENCE [LARGE SCALE GENOMIC DNA]</scope>
    <source>
        <strain evidence="1">SCGC-AAA382C18</strain>
    </source>
</reference>
<dbReference type="AlphaFoldDB" id="A0A133VL96"/>
<sequence length="91" mass="10676">MSVYGKQVNLIKEKEWDCLIILDACRFDFFREVYKNYLDGELYKVISEGSQTSEWVRKTFRKEYFEAVYVSANPYVNSSGIKLSGLDVCNH</sequence>
<protein>
    <submittedName>
        <fullName evidence="1">Uncharacterized protein</fullName>
    </submittedName>
</protein>
<keyword evidence="2" id="KW-1185">Reference proteome</keyword>
<evidence type="ECO:0000313" key="2">
    <source>
        <dbReference type="Proteomes" id="UP000070404"/>
    </source>
</evidence>
<gene>
    <name evidence="1" type="ORF">AKJ52_00715</name>
</gene>
<accession>A0A133VL96</accession>
<dbReference type="Proteomes" id="UP000070404">
    <property type="component" value="Unassembled WGS sequence"/>
</dbReference>
<feature type="non-terminal residue" evidence="1">
    <location>
        <position position="91"/>
    </location>
</feature>
<proteinExistence type="predicted"/>